<keyword evidence="2" id="KW-0472">Membrane</keyword>
<feature type="transmembrane region" description="Helical" evidence="2">
    <location>
        <begin position="30"/>
        <end position="48"/>
    </location>
</feature>
<dbReference type="Proteomes" id="UP000626026">
    <property type="component" value="Unassembled WGS sequence"/>
</dbReference>
<accession>A0ABR7RPS8</accession>
<dbReference type="EMBL" id="JACTVA010000035">
    <property type="protein sequence ID" value="MBC9208574.1"/>
    <property type="molecule type" value="Genomic_DNA"/>
</dbReference>
<gene>
    <name evidence="3" type="ORF">IBL26_17125</name>
</gene>
<organism evidence="3 4">
    <name type="scientific">Teichococcus aerophilus</name>
    <dbReference type="NCBI Taxonomy" id="1224513"/>
    <lineage>
        <taxon>Bacteria</taxon>
        <taxon>Pseudomonadati</taxon>
        <taxon>Pseudomonadota</taxon>
        <taxon>Alphaproteobacteria</taxon>
        <taxon>Acetobacterales</taxon>
        <taxon>Roseomonadaceae</taxon>
        <taxon>Roseomonas</taxon>
    </lineage>
</organism>
<dbReference type="RefSeq" id="WP_187785727.1">
    <property type="nucleotide sequence ID" value="NZ_JACTVA010000035.1"/>
</dbReference>
<keyword evidence="2" id="KW-1133">Transmembrane helix</keyword>
<protein>
    <submittedName>
        <fullName evidence="3">Uncharacterized protein</fullName>
    </submittedName>
</protein>
<sequence>MRVFLICLSIVLALALWVWATGPGTSLLLALGGGLFAALVGRVAYILLRPRIPDQNDPVPAPSGTSQVLRPRPRHRHHP</sequence>
<reference evidence="3 4" key="1">
    <citation type="journal article" date="2013" name="Int. J. Syst. Evol. Microbiol.">
        <title>Roseomonas aerophila sp. nov., isolated from air.</title>
        <authorList>
            <person name="Kim S.J."/>
            <person name="Weon H.Y."/>
            <person name="Ahn J.H."/>
            <person name="Hong S.B."/>
            <person name="Seok S.J."/>
            <person name="Whang K.S."/>
            <person name="Kwon S.W."/>
        </authorList>
    </citation>
    <scope>NUCLEOTIDE SEQUENCE [LARGE SCALE GENOMIC DNA]</scope>
    <source>
        <strain evidence="3 4">NBRC 108923</strain>
    </source>
</reference>
<proteinExistence type="predicted"/>
<keyword evidence="4" id="KW-1185">Reference proteome</keyword>
<evidence type="ECO:0000256" key="1">
    <source>
        <dbReference type="SAM" id="MobiDB-lite"/>
    </source>
</evidence>
<keyword evidence="2" id="KW-0812">Transmembrane</keyword>
<comment type="caution">
    <text evidence="3">The sequence shown here is derived from an EMBL/GenBank/DDBJ whole genome shotgun (WGS) entry which is preliminary data.</text>
</comment>
<feature type="region of interest" description="Disordered" evidence="1">
    <location>
        <begin position="52"/>
        <end position="79"/>
    </location>
</feature>
<evidence type="ECO:0000313" key="4">
    <source>
        <dbReference type="Proteomes" id="UP000626026"/>
    </source>
</evidence>
<evidence type="ECO:0000256" key="2">
    <source>
        <dbReference type="SAM" id="Phobius"/>
    </source>
</evidence>
<name>A0ABR7RPS8_9PROT</name>
<evidence type="ECO:0000313" key="3">
    <source>
        <dbReference type="EMBL" id="MBC9208574.1"/>
    </source>
</evidence>